<proteinExistence type="predicted"/>
<feature type="domain" description="DUF397" evidence="1">
    <location>
        <begin position="9"/>
        <end position="60"/>
    </location>
</feature>
<sequence length="67" mass="7324">MDSSEFSAAGWRKSRHSSTINCVEVAETPTLIGVRDSKDRGGPVLRYPAGRWAAFLSGVKLGEFDRP</sequence>
<organism evidence="2 3">
    <name type="scientific">Cryptosporangium minutisporangium</name>
    <dbReference type="NCBI Taxonomy" id="113569"/>
    <lineage>
        <taxon>Bacteria</taxon>
        <taxon>Bacillati</taxon>
        <taxon>Actinomycetota</taxon>
        <taxon>Actinomycetes</taxon>
        <taxon>Cryptosporangiales</taxon>
        <taxon>Cryptosporangiaceae</taxon>
        <taxon>Cryptosporangium</taxon>
    </lineage>
</organism>
<dbReference type="Pfam" id="PF04149">
    <property type="entry name" value="DUF397"/>
    <property type="match status" value="1"/>
</dbReference>
<name>A0ABP6SXB1_9ACTN</name>
<gene>
    <name evidence="2" type="ORF">GCM10020369_28550</name>
</gene>
<evidence type="ECO:0000313" key="2">
    <source>
        <dbReference type="EMBL" id="GAA3387138.1"/>
    </source>
</evidence>
<evidence type="ECO:0000313" key="3">
    <source>
        <dbReference type="Proteomes" id="UP001501676"/>
    </source>
</evidence>
<evidence type="ECO:0000259" key="1">
    <source>
        <dbReference type="Pfam" id="PF04149"/>
    </source>
</evidence>
<comment type="caution">
    <text evidence="2">The sequence shown here is derived from an EMBL/GenBank/DDBJ whole genome shotgun (WGS) entry which is preliminary data.</text>
</comment>
<keyword evidence="3" id="KW-1185">Reference proteome</keyword>
<dbReference type="Proteomes" id="UP001501676">
    <property type="component" value="Unassembled WGS sequence"/>
</dbReference>
<dbReference type="RefSeq" id="WP_345728533.1">
    <property type="nucleotide sequence ID" value="NZ_BAAAYN010000017.1"/>
</dbReference>
<dbReference type="EMBL" id="BAAAYN010000017">
    <property type="protein sequence ID" value="GAA3387138.1"/>
    <property type="molecule type" value="Genomic_DNA"/>
</dbReference>
<protein>
    <submittedName>
        <fullName evidence="2">DUF397 domain-containing protein</fullName>
    </submittedName>
</protein>
<reference evidence="3" key="1">
    <citation type="journal article" date="2019" name="Int. J. Syst. Evol. Microbiol.">
        <title>The Global Catalogue of Microorganisms (GCM) 10K type strain sequencing project: providing services to taxonomists for standard genome sequencing and annotation.</title>
        <authorList>
            <consortium name="The Broad Institute Genomics Platform"/>
            <consortium name="The Broad Institute Genome Sequencing Center for Infectious Disease"/>
            <person name="Wu L."/>
            <person name="Ma J."/>
        </authorList>
    </citation>
    <scope>NUCLEOTIDE SEQUENCE [LARGE SCALE GENOMIC DNA]</scope>
    <source>
        <strain evidence="3">JCM 9458</strain>
    </source>
</reference>
<accession>A0ABP6SXB1</accession>
<dbReference type="InterPro" id="IPR007278">
    <property type="entry name" value="DUF397"/>
</dbReference>